<dbReference type="GO" id="GO:0016197">
    <property type="term" value="P:endosomal transport"/>
    <property type="evidence" value="ECO:0007669"/>
    <property type="project" value="TreeGrafter"/>
</dbReference>
<dbReference type="GO" id="GO:0005886">
    <property type="term" value="C:plasma membrane"/>
    <property type="evidence" value="ECO:0007669"/>
    <property type="project" value="TreeGrafter"/>
</dbReference>
<feature type="non-terminal residue" evidence="2">
    <location>
        <position position="1"/>
    </location>
</feature>
<dbReference type="SUPFAM" id="SSF53335">
    <property type="entry name" value="S-adenosyl-L-methionine-dependent methyltransferases"/>
    <property type="match status" value="1"/>
</dbReference>
<evidence type="ECO:0000313" key="2">
    <source>
        <dbReference type="EMBL" id="KKL55609.1"/>
    </source>
</evidence>
<dbReference type="GO" id="GO:0005789">
    <property type="term" value="C:endoplasmic reticulum membrane"/>
    <property type="evidence" value="ECO:0007669"/>
    <property type="project" value="TreeGrafter"/>
</dbReference>
<dbReference type="NCBIfam" id="TIGR01444">
    <property type="entry name" value="fkbM_fam"/>
    <property type="match status" value="1"/>
</dbReference>
<dbReference type="GO" id="GO:0006888">
    <property type="term" value="P:endoplasmic reticulum to Golgi vesicle-mediated transport"/>
    <property type="evidence" value="ECO:0007669"/>
    <property type="project" value="TreeGrafter"/>
</dbReference>
<accession>A0A0F9D234</accession>
<name>A0A0F9D234_9ZZZZ</name>
<evidence type="ECO:0000259" key="1">
    <source>
        <dbReference type="Pfam" id="PF05050"/>
    </source>
</evidence>
<sequence>STCQIENLEDIYKNVFEDIYRGGVFVEVGAYDGITYSNTWPLACIGWNGLCIEPVKAFFDRCVGNHKDHNVKVINKLVGLSMMYTMCTDGHELYTVDPTLAAALGAHIYCGEVQGYTLDSILEERDILPNFELLVIDVEGAELDVLRGFSLKYYNPRMVIIETHSNHENIRLRLNSGWIDKTFVDAGYMRIYNDTINSIYTSPRVQQV</sequence>
<dbReference type="AlphaFoldDB" id="A0A0F9D234"/>
<reference evidence="2" key="1">
    <citation type="journal article" date="2015" name="Nature">
        <title>Complex archaea that bridge the gap between prokaryotes and eukaryotes.</title>
        <authorList>
            <person name="Spang A."/>
            <person name="Saw J.H."/>
            <person name="Jorgensen S.L."/>
            <person name="Zaremba-Niedzwiedzka K."/>
            <person name="Martijn J."/>
            <person name="Lind A.E."/>
            <person name="van Eijk R."/>
            <person name="Schleper C."/>
            <person name="Guy L."/>
            <person name="Ettema T.J."/>
        </authorList>
    </citation>
    <scope>NUCLEOTIDE SEQUENCE</scope>
</reference>
<dbReference type="Pfam" id="PF05050">
    <property type="entry name" value="Methyltransf_21"/>
    <property type="match status" value="1"/>
</dbReference>
<dbReference type="InterPro" id="IPR053202">
    <property type="entry name" value="EGF_Rcpt_Signaling_Reg"/>
</dbReference>
<dbReference type="GO" id="GO:0031902">
    <property type="term" value="C:late endosome membrane"/>
    <property type="evidence" value="ECO:0007669"/>
    <property type="project" value="TreeGrafter"/>
</dbReference>
<feature type="domain" description="Methyltransferase FkbM" evidence="1">
    <location>
        <begin position="27"/>
        <end position="170"/>
    </location>
</feature>
<protein>
    <recommendedName>
        <fullName evidence="1">Methyltransferase FkbM domain-containing protein</fullName>
    </recommendedName>
</protein>
<dbReference type="PANTHER" id="PTHR34009">
    <property type="entry name" value="PROTEIN STAR"/>
    <property type="match status" value="1"/>
</dbReference>
<dbReference type="EMBL" id="LAZR01030780">
    <property type="protein sequence ID" value="KKL55609.1"/>
    <property type="molecule type" value="Genomic_DNA"/>
</dbReference>
<gene>
    <name evidence="2" type="ORF">LCGC14_2253670</name>
</gene>
<comment type="caution">
    <text evidence="2">The sequence shown here is derived from an EMBL/GenBank/DDBJ whole genome shotgun (WGS) entry which is preliminary data.</text>
</comment>
<dbReference type="InterPro" id="IPR006342">
    <property type="entry name" value="FkbM_mtfrase"/>
</dbReference>
<dbReference type="PANTHER" id="PTHR34009:SF2">
    <property type="entry name" value="PROTEIN STAR"/>
    <property type="match status" value="1"/>
</dbReference>
<dbReference type="GO" id="GO:0005794">
    <property type="term" value="C:Golgi apparatus"/>
    <property type="evidence" value="ECO:0007669"/>
    <property type="project" value="TreeGrafter"/>
</dbReference>
<organism evidence="2">
    <name type="scientific">marine sediment metagenome</name>
    <dbReference type="NCBI Taxonomy" id="412755"/>
    <lineage>
        <taxon>unclassified sequences</taxon>
        <taxon>metagenomes</taxon>
        <taxon>ecological metagenomes</taxon>
    </lineage>
</organism>
<proteinExistence type="predicted"/>
<dbReference type="Gene3D" id="3.40.50.150">
    <property type="entry name" value="Vaccinia Virus protein VP39"/>
    <property type="match status" value="1"/>
</dbReference>
<dbReference type="InterPro" id="IPR029063">
    <property type="entry name" value="SAM-dependent_MTases_sf"/>
</dbReference>